<feature type="signal peptide" evidence="4">
    <location>
        <begin position="1"/>
        <end position="24"/>
    </location>
</feature>
<sequence>MRSLVMVPLLAAGMLVVPGTAASAAECRGGSDFDGDGRRDLAAGAPSAAAGGQARAGQVGVLYGDGRQEWLVPDGARWGEGFGAALAVGDLDGDRCADLAVGAPGAGTVRVYLGGAGGLRQGPVLRLPGRGDDAFGTALAAADLDGDRDLELAVGAPGRGNGGAVAVYGLRRAGLDGREVFPASLGRKGERKARTDAFGAVLAPGDFDGNGRAELAVGLPGAGRRGEGSVTVLDAVRSRGRTLSQAGRLRGSPERGDGFGSALAAGDFDADGRDDLAVGVPGEALTDRNRGFGEGAVHVLYGPSFKEEGPMWNRLTRGLAGNVHRNDLFGAALAAGDLAGDKAADLAIGIPGSGAVQILRGRARRGLTAAGAELIGSGLGAAAHYGGALKIAGGVLTVGAPGAGDFTGGVYRGRTRLPVEGRGLTGFSLG</sequence>
<feature type="chain" id="PRO_5046215045" description="FG-GAP repeat protein" evidence="4">
    <location>
        <begin position="25"/>
        <end position="430"/>
    </location>
</feature>
<dbReference type="RefSeq" id="WP_344240559.1">
    <property type="nucleotide sequence ID" value="NZ_BAAAHH010000009.1"/>
</dbReference>
<keyword evidence="1 4" id="KW-0732">Signal</keyword>
<evidence type="ECO:0000256" key="4">
    <source>
        <dbReference type="SAM" id="SignalP"/>
    </source>
</evidence>
<keyword evidence="3" id="KW-0325">Glycoprotein</keyword>
<dbReference type="InterPro" id="IPR013517">
    <property type="entry name" value="FG-GAP"/>
</dbReference>
<evidence type="ECO:0008006" key="7">
    <source>
        <dbReference type="Google" id="ProtNLM"/>
    </source>
</evidence>
<dbReference type="Pfam" id="PF01839">
    <property type="entry name" value="FG-GAP"/>
    <property type="match status" value="5"/>
</dbReference>
<evidence type="ECO:0000313" key="5">
    <source>
        <dbReference type="EMBL" id="GAA0949727.1"/>
    </source>
</evidence>
<organism evidence="5 6">
    <name type="scientific">Actinocorallia libanotica</name>
    <dbReference type="NCBI Taxonomy" id="46162"/>
    <lineage>
        <taxon>Bacteria</taxon>
        <taxon>Bacillati</taxon>
        <taxon>Actinomycetota</taxon>
        <taxon>Actinomycetes</taxon>
        <taxon>Streptosporangiales</taxon>
        <taxon>Thermomonosporaceae</taxon>
        <taxon>Actinocorallia</taxon>
    </lineage>
</organism>
<evidence type="ECO:0000256" key="3">
    <source>
        <dbReference type="ARBA" id="ARBA00023180"/>
    </source>
</evidence>
<dbReference type="SUPFAM" id="SSF69318">
    <property type="entry name" value="Integrin alpha N-terminal domain"/>
    <property type="match status" value="2"/>
</dbReference>
<dbReference type="Gene3D" id="2.130.10.130">
    <property type="entry name" value="Integrin alpha, N-terminal"/>
    <property type="match status" value="3"/>
</dbReference>
<proteinExistence type="predicted"/>
<dbReference type="Proteomes" id="UP001500665">
    <property type="component" value="Unassembled WGS sequence"/>
</dbReference>
<evidence type="ECO:0000256" key="2">
    <source>
        <dbReference type="ARBA" id="ARBA00022737"/>
    </source>
</evidence>
<dbReference type="InterPro" id="IPR028994">
    <property type="entry name" value="Integrin_alpha_N"/>
</dbReference>
<dbReference type="PRINTS" id="PR01185">
    <property type="entry name" value="INTEGRINA"/>
</dbReference>
<evidence type="ECO:0000313" key="6">
    <source>
        <dbReference type="Proteomes" id="UP001500665"/>
    </source>
</evidence>
<dbReference type="PROSITE" id="PS51470">
    <property type="entry name" value="FG_GAP"/>
    <property type="match status" value="2"/>
</dbReference>
<reference evidence="5 6" key="1">
    <citation type="journal article" date="2019" name="Int. J. Syst. Evol. Microbiol.">
        <title>The Global Catalogue of Microorganisms (GCM) 10K type strain sequencing project: providing services to taxonomists for standard genome sequencing and annotation.</title>
        <authorList>
            <consortium name="The Broad Institute Genomics Platform"/>
            <consortium name="The Broad Institute Genome Sequencing Center for Infectious Disease"/>
            <person name="Wu L."/>
            <person name="Ma J."/>
        </authorList>
    </citation>
    <scope>NUCLEOTIDE SEQUENCE [LARGE SCALE GENOMIC DNA]</scope>
    <source>
        <strain evidence="5 6">JCM 10696</strain>
    </source>
</reference>
<dbReference type="EMBL" id="BAAAHH010000009">
    <property type="protein sequence ID" value="GAA0949727.1"/>
    <property type="molecule type" value="Genomic_DNA"/>
</dbReference>
<keyword evidence="6" id="KW-1185">Reference proteome</keyword>
<gene>
    <name evidence="5" type="ORF">GCM10009550_27420</name>
</gene>
<name>A0ABN1QZM2_9ACTN</name>
<accession>A0ABN1QZM2</accession>
<evidence type="ECO:0000256" key="1">
    <source>
        <dbReference type="ARBA" id="ARBA00022729"/>
    </source>
</evidence>
<keyword evidence="2" id="KW-0677">Repeat</keyword>
<protein>
    <recommendedName>
        <fullName evidence="7">FG-GAP repeat protein</fullName>
    </recommendedName>
</protein>
<dbReference type="PANTHER" id="PTHR23220">
    <property type="entry name" value="INTEGRIN ALPHA"/>
    <property type="match status" value="1"/>
</dbReference>
<comment type="caution">
    <text evidence="5">The sequence shown here is derived from an EMBL/GenBank/DDBJ whole genome shotgun (WGS) entry which is preliminary data.</text>
</comment>
<dbReference type="InterPro" id="IPR000413">
    <property type="entry name" value="Integrin_alpha"/>
</dbReference>
<dbReference type="SMART" id="SM00191">
    <property type="entry name" value="Int_alpha"/>
    <property type="match status" value="6"/>
</dbReference>
<dbReference type="InterPro" id="IPR013519">
    <property type="entry name" value="Int_alpha_beta-p"/>
</dbReference>
<dbReference type="PANTHER" id="PTHR23220:SF122">
    <property type="entry name" value="INTEGRIN ALPHA-PS1"/>
    <property type="match status" value="1"/>
</dbReference>